<reference evidence="1 2" key="1">
    <citation type="submission" date="2016-12" db="EMBL/GenBank/DDBJ databases">
        <title>The genomes of Aspergillus section Nigri reveals drivers in fungal speciation.</title>
        <authorList>
            <consortium name="DOE Joint Genome Institute"/>
            <person name="Vesth T.C."/>
            <person name="Nybo J."/>
            <person name="Theobald S."/>
            <person name="Brandl J."/>
            <person name="Frisvad J.C."/>
            <person name="Nielsen K.F."/>
            <person name="Lyhne E.K."/>
            <person name="Kogle M.E."/>
            <person name="Kuo A."/>
            <person name="Riley R."/>
            <person name="Clum A."/>
            <person name="Nolan M."/>
            <person name="Lipzen A."/>
            <person name="Salamov A."/>
            <person name="Henrissat B."/>
            <person name="Wiebenga A."/>
            <person name="De Vries R.P."/>
            <person name="Grigoriev I.V."/>
            <person name="Mortensen U.H."/>
            <person name="Andersen M.R."/>
            <person name="Baker S.E."/>
        </authorList>
    </citation>
    <scope>NUCLEOTIDE SEQUENCE [LARGE SCALE GENOMIC DNA]</scope>
    <source>
        <strain evidence="1 2">CBS 117.55</strain>
    </source>
</reference>
<dbReference type="RefSeq" id="XP_025403230.1">
    <property type="nucleotide sequence ID" value="XM_025546288.1"/>
</dbReference>
<accession>A0A317WZS6</accession>
<proteinExistence type="predicted"/>
<sequence length="127" mass="13746">MAVASLSFPLWNAPRKDVPSLHVLLFGPSPTGPHRYGSALSFCCDCWYLRSHALIRPFAGELGCIAGDGCLSLLALQITLVSAMPTQTIRLQHVHLQLQLYTEYAFCGATIESTSPITENAFGISHG</sequence>
<dbReference type="Proteomes" id="UP000247233">
    <property type="component" value="Unassembled WGS sequence"/>
</dbReference>
<dbReference type="EMBL" id="MSFL01000002">
    <property type="protein sequence ID" value="PWY90787.1"/>
    <property type="molecule type" value="Genomic_DNA"/>
</dbReference>
<protein>
    <submittedName>
        <fullName evidence="1">Uncharacterized protein</fullName>
    </submittedName>
</protein>
<keyword evidence="2" id="KW-1185">Reference proteome</keyword>
<comment type="caution">
    <text evidence="1">The sequence shown here is derived from an EMBL/GenBank/DDBJ whole genome shotgun (WGS) entry which is preliminary data.</text>
</comment>
<dbReference type="VEuPathDB" id="FungiDB:BO70DRAFT_392462"/>
<dbReference type="AlphaFoldDB" id="A0A317WZS6"/>
<dbReference type="GeneID" id="37068525"/>
<evidence type="ECO:0000313" key="1">
    <source>
        <dbReference type="EMBL" id="PWY90787.1"/>
    </source>
</evidence>
<name>A0A317WZS6_9EURO</name>
<organism evidence="1 2">
    <name type="scientific">Aspergillus heteromorphus CBS 117.55</name>
    <dbReference type="NCBI Taxonomy" id="1448321"/>
    <lineage>
        <taxon>Eukaryota</taxon>
        <taxon>Fungi</taxon>
        <taxon>Dikarya</taxon>
        <taxon>Ascomycota</taxon>
        <taxon>Pezizomycotina</taxon>
        <taxon>Eurotiomycetes</taxon>
        <taxon>Eurotiomycetidae</taxon>
        <taxon>Eurotiales</taxon>
        <taxon>Aspergillaceae</taxon>
        <taxon>Aspergillus</taxon>
        <taxon>Aspergillus subgen. Circumdati</taxon>
    </lineage>
</organism>
<gene>
    <name evidence="1" type="ORF">BO70DRAFT_392462</name>
</gene>
<evidence type="ECO:0000313" key="2">
    <source>
        <dbReference type="Proteomes" id="UP000247233"/>
    </source>
</evidence>